<dbReference type="Pfam" id="PF00440">
    <property type="entry name" value="TetR_N"/>
    <property type="match status" value="1"/>
</dbReference>
<dbReference type="Gene3D" id="1.10.10.60">
    <property type="entry name" value="Homeodomain-like"/>
    <property type="match status" value="1"/>
</dbReference>
<protein>
    <submittedName>
        <fullName evidence="6">Transcriptional regulator, TetR family</fullName>
    </submittedName>
</protein>
<dbReference type="Gene3D" id="1.10.357.10">
    <property type="entry name" value="Tetracycline Repressor, domain 2"/>
    <property type="match status" value="1"/>
</dbReference>
<keyword evidence="2 4" id="KW-0238">DNA-binding</keyword>
<evidence type="ECO:0000256" key="1">
    <source>
        <dbReference type="ARBA" id="ARBA00023015"/>
    </source>
</evidence>
<evidence type="ECO:0000256" key="4">
    <source>
        <dbReference type="PROSITE-ProRule" id="PRU00335"/>
    </source>
</evidence>
<dbReference type="EMBL" id="FMUX01000003">
    <property type="protein sequence ID" value="SCY07938.1"/>
    <property type="molecule type" value="Genomic_DNA"/>
</dbReference>
<keyword evidence="3" id="KW-0804">Transcription</keyword>
<dbReference type="Proteomes" id="UP000198870">
    <property type="component" value="Unassembled WGS sequence"/>
</dbReference>
<dbReference type="OrthoDB" id="9793734at2"/>
<feature type="DNA-binding region" description="H-T-H motif" evidence="4">
    <location>
        <begin position="40"/>
        <end position="59"/>
    </location>
</feature>
<evidence type="ECO:0000313" key="6">
    <source>
        <dbReference type="EMBL" id="SCY07938.1"/>
    </source>
</evidence>
<dbReference type="STRING" id="419481.SAMN05216233_103313"/>
<organism evidence="6 7">
    <name type="scientific">Desulfoluna spongiiphila</name>
    <dbReference type="NCBI Taxonomy" id="419481"/>
    <lineage>
        <taxon>Bacteria</taxon>
        <taxon>Pseudomonadati</taxon>
        <taxon>Thermodesulfobacteriota</taxon>
        <taxon>Desulfobacteria</taxon>
        <taxon>Desulfobacterales</taxon>
        <taxon>Desulfolunaceae</taxon>
        <taxon>Desulfoluna</taxon>
    </lineage>
</organism>
<name>A0A1G5D097_9BACT</name>
<evidence type="ECO:0000256" key="2">
    <source>
        <dbReference type="ARBA" id="ARBA00023125"/>
    </source>
</evidence>
<dbReference type="GO" id="GO:0000976">
    <property type="term" value="F:transcription cis-regulatory region binding"/>
    <property type="evidence" value="ECO:0007669"/>
    <property type="project" value="TreeGrafter"/>
</dbReference>
<dbReference type="Pfam" id="PF17918">
    <property type="entry name" value="TetR_C_15"/>
    <property type="match status" value="1"/>
</dbReference>
<feature type="domain" description="HTH tetR-type" evidence="5">
    <location>
        <begin position="17"/>
        <end position="77"/>
    </location>
</feature>
<evidence type="ECO:0000259" key="5">
    <source>
        <dbReference type="PROSITE" id="PS50977"/>
    </source>
</evidence>
<dbReference type="InterPro" id="IPR041669">
    <property type="entry name" value="TetR_C_15"/>
</dbReference>
<accession>A0A1G5D097</accession>
<dbReference type="RefSeq" id="WP_092209615.1">
    <property type="nucleotide sequence ID" value="NZ_FMUX01000003.1"/>
</dbReference>
<dbReference type="InterPro" id="IPR050109">
    <property type="entry name" value="HTH-type_TetR-like_transc_reg"/>
</dbReference>
<reference evidence="6 7" key="1">
    <citation type="submission" date="2016-10" db="EMBL/GenBank/DDBJ databases">
        <authorList>
            <person name="de Groot N.N."/>
        </authorList>
    </citation>
    <scope>NUCLEOTIDE SEQUENCE [LARGE SCALE GENOMIC DNA]</scope>
    <source>
        <strain evidence="6 7">AA1</strain>
    </source>
</reference>
<proteinExistence type="predicted"/>
<evidence type="ECO:0000313" key="7">
    <source>
        <dbReference type="Proteomes" id="UP000198870"/>
    </source>
</evidence>
<dbReference type="PRINTS" id="PR00455">
    <property type="entry name" value="HTHTETR"/>
</dbReference>
<dbReference type="InterPro" id="IPR001647">
    <property type="entry name" value="HTH_TetR"/>
</dbReference>
<sequence length="203" mass="23122">MTQGTQKTRKPTQQRGIRTKDKILEAAERLFSNKGFHKTNTKEIAAEAGVATGSVYAYFKDKKSIFLEIYGAASHTTFLKRACRDVDFSKQSNREIIRGLLQSLAKEHTLSPDFRREVSAMRYTDKDVEAIHRRLHETMRSELVDALDRHRKKLRITDLDAAAFVILCACEEVIHAGMSSTPAIEQDRLIDTLADMIARYVFT</sequence>
<dbReference type="InterPro" id="IPR009057">
    <property type="entry name" value="Homeodomain-like_sf"/>
</dbReference>
<dbReference type="PROSITE" id="PS50977">
    <property type="entry name" value="HTH_TETR_2"/>
    <property type="match status" value="1"/>
</dbReference>
<dbReference type="SUPFAM" id="SSF46689">
    <property type="entry name" value="Homeodomain-like"/>
    <property type="match status" value="1"/>
</dbReference>
<dbReference type="GO" id="GO:0003700">
    <property type="term" value="F:DNA-binding transcription factor activity"/>
    <property type="evidence" value="ECO:0007669"/>
    <property type="project" value="TreeGrafter"/>
</dbReference>
<dbReference type="PANTHER" id="PTHR30055:SF234">
    <property type="entry name" value="HTH-TYPE TRANSCRIPTIONAL REGULATOR BETI"/>
    <property type="match status" value="1"/>
</dbReference>
<dbReference type="AlphaFoldDB" id="A0A1G5D097"/>
<gene>
    <name evidence="6" type="ORF">SAMN05216233_103313</name>
</gene>
<evidence type="ECO:0000256" key="3">
    <source>
        <dbReference type="ARBA" id="ARBA00023163"/>
    </source>
</evidence>
<keyword evidence="1" id="KW-0805">Transcription regulation</keyword>
<keyword evidence="7" id="KW-1185">Reference proteome</keyword>
<dbReference type="PANTHER" id="PTHR30055">
    <property type="entry name" value="HTH-TYPE TRANSCRIPTIONAL REGULATOR RUTR"/>
    <property type="match status" value="1"/>
</dbReference>